<name>A0A2J6X953_9CHLR</name>
<dbReference type="Proteomes" id="UP000243376">
    <property type="component" value="Unassembled WGS sequence"/>
</dbReference>
<proteinExistence type="predicted"/>
<sequence length="63" mass="7227">MKPPLATAITTRRWFLQRETVRVFGSVQPPNDTVDPLELSIAERLFTNVDIQTHFYTEFASCA</sequence>
<evidence type="ECO:0000313" key="2">
    <source>
        <dbReference type="Proteomes" id="UP000243376"/>
    </source>
</evidence>
<comment type="caution">
    <text evidence="1">The sequence shown here is derived from an EMBL/GenBank/DDBJ whole genome shotgun (WGS) entry which is preliminary data.</text>
</comment>
<gene>
    <name evidence="1" type="ORF">C0184_04755</name>
</gene>
<dbReference type="AlphaFoldDB" id="A0A2J6X953"/>
<protein>
    <submittedName>
        <fullName evidence="1">Uncharacterized protein</fullName>
    </submittedName>
</protein>
<evidence type="ECO:0000313" key="1">
    <source>
        <dbReference type="EMBL" id="PMP83819.1"/>
    </source>
</evidence>
<dbReference type="EMBL" id="PNIQ01000311">
    <property type="protein sequence ID" value="PMP83819.1"/>
    <property type="molecule type" value="Genomic_DNA"/>
</dbReference>
<reference evidence="1 2" key="1">
    <citation type="submission" date="2018-01" db="EMBL/GenBank/DDBJ databases">
        <title>Metagenomic assembled genomes from two thermal pools in the Uzon Caldera, Kamchatka, Russia.</title>
        <authorList>
            <person name="Wilkins L."/>
            <person name="Ettinger C."/>
        </authorList>
    </citation>
    <scope>NUCLEOTIDE SEQUENCE [LARGE SCALE GENOMIC DNA]</scope>
    <source>
        <strain evidence="1">ZAV-02</strain>
    </source>
</reference>
<accession>A0A2J6X953</accession>
<organism evidence="1 2">
    <name type="scientific">Chloroflexus aggregans</name>
    <dbReference type="NCBI Taxonomy" id="152260"/>
    <lineage>
        <taxon>Bacteria</taxon>
        <taxon>Bacillati</taxon>
        <taxon>Chloroflexota</taxon>
        <taxon>Chloroflexia</taxon>
        <taxon>Chloroflexales</taxon>
        <taxon>Chloroflexineae</taxon>
        <taxon>Chloroflexaceae</taxon>
        <taxon>Chloroflexus</taxon>
    </lineage>
</organism>